<dbReference type="AlphaFoldDB" id="A0A8S9NMZ8"/>
<reference evidence="1" key="1">
    <citation type="submission" date="2019-12" db="EMBL/GenBank/DDBJ databases">
        <title>Genome sequencing and annotation of Brassica cretica.</title>
        <authorList>
            <person name="Studholme D.J."/>
            <person name="Sarris P."/>
        </authorList>
    </citation>
    <scope>NUCLEOTIDE SEQUENCE</scope>
    <source>
        <strain evidence="1">PFS-109/04</strain>
        <tissue evidence="1">Leaf</tissue>
    </source>
</reference>
<proteinExistence type="predicted"/>
<accession>A0A8S9NMZ8</accession>
<protein>
    <submittedName>
        <fullName evidence="1">Uncharacterized protein</fullName>
    </submittedName>
</protein>
<comment type="caution">
    <text evidence="1">The sequence shown here is derived from an EMBL/GenBank/DDBJ whole genome shotgun (WGS) entry which is preliminary data.</text>
</comment>
<name>A0A8S9NMZ8_BRACR</name>
<dbReference type="Proteomes" id="UP000712600">
    <property type="component" value="Unassembled WGS sequence"/>
</dbReference>
<gene>
    <name evidence="1" type="ORF">F2Q69_00042677</name>
</gene>
<evidence type="ECO:0000313" key="2">
    <source>
        <dbReference type="Proteomes" id="UP000712600"/>
    </source>
</evidence>
<dbReference type="EMBL" id="QGKX02001621">
    <property type="protein sequence ID" value="KAF3505182.1"/>
    <property type="molecule type" value="Genomic_DNA"/>
</dbReference>
<organism evidence="1 2">
    <name type="scientific">Brassica cretica</name>
    <name type="common">Mustard</name>
    <dbReference type="NCBI Taxonomy" id="69181"/>
    <lineage>
        <taxon>Eukaryota</taxon>
        <taxon>Viridiplantae</taxon>
        <taxon>Streptophyta</taxon>
        <taxon>Embryophyta</taxon>
        <taxon>Tracheophyta</taxon>
        <taxon>Spermatophyta</taxon>
        <taxon>Magnoliopsida</taxon>
        <taxon>eudicotyledons</taxon>
        <taxon>Gunneridae</taxon>
        <taxon>Pentapetalae</taxon>
        <taxon>rosids</taxon>
        <taxon>malvids</taxon>
        <taxon>Brassicales</taxon>
        <taxon>Brassicaceae</taxon>
        <taxon>Brassiceae</taxon>
        <taxon>Brassica</taxon>
    </lineage>
</organism>
<evidence type="ECO:0000313" key="1">
    <source>
        <dbReference type="EMBL" id="KAF3505182.1"/>
    </source>
</evidence>
<sequence>MSEKGAEKSVKGAEQRTVTRFLFEVSEAEYESIIKAGRSTQDEKHARSKKGGFLDKRIPSQELQQGFILLNAH</sequence>